<dbReference type="InterPro" id="IPR004114">
    <property type="entry name" value="THUMP_dom"/>
</dbReference>
<accession>A0AA38R5Y6</accession>
<feature type="region of interest" description="Disordered" evidence="2">
    <location>
        <begin position="296"/>
        <end position="316"/>
    </location>
</feature>
<dbReference type="PANTHER" id="PTHR13452:SF10">
    <property type="entry name" value="THUMP DOMAIN-CONTAINING PROTEIN 1"/>
    <property type="match status" value="1"/>
</dbReference>
<evidence type="ECO:0000313" key="4">
    <source>
        <dbReference type="EMBL" id="KAJ9134760.1"/>
    </source>
</evidence>
<dbReference type="InterPro" id="IPR040183">
    <property type="entry name" value="THUMPD1-like"/>
</dbReference>
<name>A0AA38R5Y6_9PEZI</name>
<evidence type="ECO:0000259" key="3">
    <source>
        <dbReference type="PROSITE" id="PS51165"/>
    </source>
</evidence>
<feature type="region of interest" description="Disordered" evidence="2">
    <location>
        <begin position="1"/>
        <end position="47"/>
    </location>
</feature>
<feature type="compositionally biased region" description="Basic and acidic residues" evidence="2">
    <location>
        <begin position="300"/>
        <end position="316"/>
    </location>
</feature>
<evidence type="ECO:0000313" key="5">
    <source>
        <dbReference type="Proteomes" id="UP001174694"/>
    </source>
</evidence>
<dbReference type="EMBL" id="JANBVO010000041">
    <property type="protein sequence ID" value="KAJ9134760.1"/>
    <property type="molecule type" value="Genomic_DNA"/>
</dbReference>
<dbReference type="Pfam" id="PF02926">
    <property type="entry name" value="THUMP"/>
    <property type="match status" value="1"/>
</dbReference>
<sequence length="316" mass="34825">MDGSNSNKRKGAPSDNGVAGPKRKKAGNEGKWKTSHQHTKTSTVQAGTIEPGDAGIWVTCARSMKGKAVRELSMLFEEYAETMYGIKPQEGEQGDEDDRDVAASIEKELASMKENGGGGADQPFSEVRIREECLLFFKSRPPVQPVAIVKRICEDAKSSAVRKTRYINRLTPITLIGKATGAGIEEVSRRVLADCFKLAPSDGGPAPENADYPNSGDEKDKPAYSYAIRLSSRNHSTLKRDDIIKKIASLIDPRHKVNLDSPDKVILTDIYQSICGMSVVDGDWAELKKYNMTELYSRATKNDGEQEQSEPRKQEK</sequence>
<dbReference type="Proteomes" id="UP001174694">
    <property type="component" value="Unassembled WGS sequence"/>
</dbReference>
<dbReference type="PANTHER" id="PTHR13452">
    <property type="entry name" value="THUMP DOMAIN CONTAINING PROTEIN 1-RELATED"/>
    <property type="match status" value="1"/>
</dbReference>
<gene>
    <name evidence="4" type="ORF">NKR23_g9926</name>
</gene>
<dbReference type="SUPFAM" id="SSF143437">
    <property type="entry name" value="THUMP domain-like"/>
    <property type="match status" value="1"/>
</dbReference>
<dbReference type="GO" id="GO:0003723">
    <property type="term" value="F:RNA binding"/>
    <property type="evidence" value="ECO:0007669"/>
    <property type="project" value="UniProtKB-UniRule"/>
</dbReference>
<dbReference type="AlphaFoldDB" id="A0AA38R5Y6"/>
<keyword evidence="5" id="KW-1185">Reference proteome</keyword>
<organism evidence="4 5">
    <name type="scientific">Pleurostoma richardsiae</name>
    <dbReference type="NCBI Taxonomy" id="41990"/>
    <lineage>
        <taxon>Eukaryota</taxon>
        <taxon>Fungi</taxon>
        <taxon>Dikarya</taxon>
        <taxon>Ascomycota</taxon>
        <taxon>Pezizomycotina</taxon>
        <taxon>Sordariomycetes</taxon>
        <taxon>Sordariomycetidae</taxon>
        <taxon>Calosphaeriales</taxon>
        <taxon>Pleurostomataceae</taxon>
        <taxon>Pleurostoma</taxon>
    </lineage>
</organism>
<evidence type="ECO:0000256" key="1">
    <source>
        <dbReference type="PROSITE-ProRule" id="PRU00529"/>
    </source>
</evidence>
<dbReference type="Gene3D" id="3.30.2300.10">
    <property type="entry name" value="THUMP superfamily"/>
    <property type="match status" value="1"/>
</dbReference>
<dbReference type="GO" id="GO:0006400">
    <property type="term" value="P:tRNA modification"/>
    <property type="evidence" value="ECO:0007669"/>
    <property type="project" value="InterPro"/>
</dbReference>
<proteinExistence type="predicted"/>
<dbReference type="CDD" id="cd11717">
    <property type="entry name" value="THUMP_THUMPD1_like"/>
    <property type="match status" value="1"/>
</dbReference>
<dbReference type="PROSITE" id="PS51165">
    <property type="entry name" value="THUMP"/>
    <property type="match status" value="1"/>
</dbReference>
<keyword evidence="1" id="KW-0694">RNA-binding</keyword>
<protein>
    <submittedName>
        <fullName evidence="4">Thump domain containing protein</fullName>
    </submittedName>
</protein>
<reference evidence="4" key="1">
    <citation type="submission" date="2022-07" db="EMBL/GenBank/DDBJ databases">
        <title>Fungi with potential for degradation of polypropylene.</title>
        <authorList>
            <person name="Gostincar C."/>
        </authorList>
    </citation>
    <scope>NUCLEOTIDE SEQUENCE</scope>
    <source>
        <strain evidence="4">EXF-13308</strain>
    </source>
</reference>
<evidence type="ECO:0000256" key="2">
    <source>
        <dbReference type="SAM" id="MobiDB-lite"/>
    </source>
</evidence>
<feature type="domain" description="THUMP" evidence="3">
    <location>
        <begin position="155"/>
        <end position="281"/>
    </location>
</feature>
<comment type="caution">
    <text evidence="4">The sequence shown here is derived from an EMBL/GenBank/DDBJ whole genome shotgun (WGS) entry which is preliminary data.</text>
</comment>